<sequence>MEGKDNPKEFPDVGQKLSAPKKLSAFEKERQAAAAKQQRAEAENAAALRAFENSFAGDDDDDPLSSLTVGRGPPTGPRAPGMGYGPSAARYGMPPGPRGGPGNFGSMPGPPPPSLKRKRALDEMREAQEARREQEELLSRESARSHSRGSPQPVVREEEHDVDAPRPTIQLSSLPPNISSKEVKVLLRDHLKVHSVRFLPPAGPGSNTKRSMSAIATLSSDTSTTQIDTAVSALKDKYLGCGFYLGLSRHLSSVALHPSMAASTAAPSAEPFGAEKPREQQAHFSMRNAPPPMDQRGFAPPDTYDNSGRPKYGVTPQPPEATVAVRPPMEIETVKAIHTVADQLLLEPDPARALQMEAMLMALPEVQRDERFAFLYDSRSPGGVYYRFLLWAAEEAEEAARDVRRRDLTVEKVYEDVTMNWHPPYAQVPFPDLKSLEQVVADIDYISSDEESDEDGAERQFNTGRDGEVGIETNEKKHLAPLKRARLVHLLSRLPTANARLRKGDVARVTNFAITHAGQGAEEIVDVLLLNIEKPLSYSLASKYEDSDQEQDEEDVYEPDDDLSALDSPAPLPQKDGKRDDDPSNAKLIALYVISDILSASSTAGARNAWKYRQLFEAGFKARKTFEHLDKLDKELAWGRLRAEQWKRKIGVVFGIWEGWSVFSTEVHEELKQSFFDPPLNEEEMAAAQAQVEEEDKKKQGESWMGKFKRVGATGSPAASASPALVPVAASPERVLEDVDGKPLDDVDGMPLEEDVDGAPMDEVDGVPMEDDLDGTPLGGLDGTSDVKPTAKSADGTIGFSTSAAKASGKPPGPRKRMRAEDMFADSDDE</sequence>
<evidence type="ECO:0000313" key="2">
    <source>
        <dbReference type="Proteomes" id="UP001281147"/>
    </source>
</evidence>
<reference evidence="1" key="1">
    <citation type="submission" date="2023-07" db="EMBL/GenBank/DDBJ databases">
        <title>Black Yeasts Isolated from many extreme environments.</title>
        <authorList>
            <person name="Coleine C."/>
            <person name="Stajich J.E."/>
            <person name="Selbmann L."/>
        </authorList>
    </citation>
    <scope>NUCLEOTIDE SEQUENCE</scope>
    <source>
        <strain evidence="1">CCFEE 5714</strain>
    </source>
</reference>
<dbReference type="Proteomes" id="UP001281147">
    <property type="component" value="Unassembled WGS sequence"/>
</dbReference>
<keyword evidence="2" id="KW-1185">Reference proteome</keyword>
<accession>A0ACC3NW29</accession>
<organism evidence="1 2">
    <name type="scientific">Vermiconidia calcicola</name>
    <dbReference type="NCBI Taxonomy" id="1690605"/>
    <lineage>
        <taxon>Eukaryota</taxon>
        <taxon>Fungi</taxon>
        <taxon>Dikarya</taxon>
        <taxon>Ascomycota</taxon>
        <taxon>Pezizomycotina</taxon>
        <taxon>Dothideomycetes</taxon>
        <taxon>Dothideomycetidae</taxon>
        <taxon>Mycosphaerellales</taxon>
        <taxon>Extremaceae</taxon>
        <taxon>Vermiconidia</taxon>
    </lineage>
</organism>
<evidence type="ECO:0000313" key="1">
    <source>
        <dbReference type="EMBL" id="KAK3724197.1"/>
    </source>
</evidence>
<comment type="caution">
    <text evidence="1">The sequence shown here is derived from an EMBL/GenBank/DDBJ whole genome shotgun (WGS) entry which is preliminary data.</text>
</comment>
<protein>
    <submittedName>
        <fullName evidence="1">Uncharacterized protein</fullName>
    </submittedName>
</protein>
<gene>
    <name evidence="1" type="ORF">LTR37_001322</name>
</gene>
<dbReference type="EMBL" id="JAUTXU010000006">
    <property type="protein sequence ID" value="KAK3724197.1"/>
    <property type="molecule type" value="Genomic_DNA"/>
</dbReference>
<name>A0ACC3NW29_9PEZI</name>
<proteinExistence type="predicted"/>